<reference evidence="2" key="1">
    <citation type="submission" date="2023-01" db="EMBL/GenBank/DDBJ databases">
        <authorList>
            <person name="Piombo E."/>
        </authorList>
    </citation>
    <scope>NUCLEOTIDE SEQUENCE</scope>
</reference>
<gene>
    <name evidence="2" type="ORF">CCHLO57077_00019604</name>
</gene>
<proteinExistence type="predicted"/>
<dbReference type="EMBL" id="CABFNP030001100">
    <property type="protein sequence ID" value="CAI6091324.1"/>
    <property type="molecule type" value="Genomic_DNA"/>
</dbReference>
<dbReference type="AlphaFoldDB" id="A0AA35M768"/>
<comment type="caution">
    <text evidence="2">The sequence shown here is derived from an EMBL/GenBank/DDBJ whole genome shotgun (WGS) entry which is preliminary data.</text>
</comment>
<protein>
    <recommendedName>
        <fullName evidence="4">GAF domain-containing protein</fullName>
    </recommendedName>
</protein>
<evidence type="ECO:0000313" key="2">
    <source>
        <dbReference type="EMBL" id="CAI6091324.1"/>
    </source>
</evidence>
<feature type="region of interest" description="Disordered" evidence="1">
    <location>
        <begin position="356"/>
        <end position="380"/>
    </location>
</feature>
<evidence type="ECO:0000313" key="3">
    <source>
        <dbReference type="Proteomes" id="UP001160390"/>
    </source>
</evidence>
<organism evidence="2 3">
    <name type="scientific">Clonostachys chloroleuca</name>
    <dbReference type="NCBI Taxonomy" id="1926264"/>
    <lineage>
        <taxon>Eukaryota</taxon>
        <taxon>Fungi</taxon>
        <taxon>Dikarya</taxon>
        <taxon>Ascomycota</taxon>
        <taxon>Pezizomycotina</taxon>
        <taxon>Sordariomycetes</taxon>
        <taxon>Hypocreomycetidae</taxon>
        <taxon>Hypocreales</taxon>
        <taxon>Bionectriaceae</taxon>
        <taxon>Clonostachys</taxon>
    </lineage>
</organism>
<name>A0AA35M768_9HYPO</name>
<dbReference type="PANTHER" id="PTHR43102">
    <property type="entry name" value="SLR1143 PROTEIN"/>
    <property type="match status" value="1"/>
</dbReference>
<feature type="compositionally biased region" description="Low complexity" evidence="1">
    <location>
        <begin position="425"/>
        <end position="439"/>
    </location>
</feature>
<evidence type="ECO:0008006" key="4">
    <source>
        <dbReference type="Google" id="ProtNLM"/>
    </source>
</evidence>
<dbReference type="PANTHER" id="PTHR43102:SF2">
    <property type="entry name" value="GAF DOMAIN-CONTAINING PROTEIN"/>
    <property type="match status" value="1"/>
</dbReference>
<feature type="region of interest" description="Disordered" evidence="1">
    <location>
        <begin position="413"/>
        <end position="442"/>
    </location>
</feature>
<keyword evidence="3" id="KW-1185">Reference proteome</keyword>
<dbReference type="Proteomes" id="UP001160390">
    <property type="component" value="Unassembled WGS sequence"/>
</dbReference>
<accession>A0AA35M768</accession>
<dbReference type="SUPFAM" id="SSF55781">
    <property type="entry name" value="GAF domain-like"/>
    <property type="match status" value="1"/>
</dbReference>
<sequence length="501" mass="54428">MTGHLPSGTTVLRIFATHPIASSPCFLYLVQRPGGLNLAQKLPDWLHQGDAGAGDIIGGPAAFQSRTRIHICKTDFSTLLESAPTATTPGPRSHRAARDKATLERIRGFAARRSDKLLGASRFNNNPTEPIPSVELSTSNDAILTALCQLGAWQTGTSRAFLSLFGAQRQHIVAEAMLSLPLQPSLPSKDCPAPLWLFGTAIPRSFGVCECTVITKNSDPTSLYHNFGGEARFYAAVPVRTRRGINIGVYCVVDETPGRPWNDTYTAHLQHASRNIMNHLESQLLKSVHRPNERMNRGLGSFVEGETTLSGWRFSPNSAAYANQDNLEGALNAKQQSLGLLPAPQTGLSAVDATAQTPMSDMDPKDSYFATEPAPAPERDDQVNVYSRAANIIRESIEVEGCVFYRPRLSFRAHPDPQSGDQAHTWGYTSSSGSGGDTSHSPEVRPCHVLAFSNSELSSIDSVFHANSIPSITEDFLANLLRRYPQGSTFKFNLNALSPMS</sequence>
<evidence type="ECO:0000256" key="1">
    <source>
        <dbReference type="SAM" id="MobiDB-lite"/>
    </source>
</evidence>